<feature type="domain" description="4'-phosphopantetheinyl transferase" evidence="3">
    <location>
        <begin position="96"/>
        <end position="164"/>
    </location>
</feature>
<dbReference type="InterPro" id="IPR037143">
    <property type="entry name" value="4-PPantetheinyl_Trfase_dom_sf"/>
</dbReference>
<name>A0ABS7DF33_9GAMM</name>
<keyword evidence="5" id="KW-1185">Reference proteome</keyword>
<dbReference type="EMBL" id="JAGFNY010000007">
    <property type="protein sequence ID" value="MBW7569908.1"/>
    <property type="molecule type" value="Genomic_DNA"/>
</dbReference>
<gene>
    <name evidence="4" type="ORF">J5V48_03265</name>
</gene>
<evidence type="ECO:0000313" key="4">
    <source>
        <dbReference type="EMBL" id="MBW7569908.1"/>
    </source>
</evidence>
<evidence type="ECO:0000256" key="2">
    <source>
        <dbReference type="ARBA" id="ARBA00022679"/>
    </source>
</evidence>
<evidence type="ECO:0000313" key="5">
    <source>
        <dbReference type="Proteomes" id="UP000731465"/>
    </source>
</evidence>
<dbReference type="PANTHER" id="PTHR12215">
    <property type="entry name" value="PHOSPHOPANTETHEINE TRANSFERASE"/>
    <property type="match status" value="1"/>
</dbReference>
<comment type="caution">
    <text evidence="4">The sequence shown here is derived from an EMBL/GenBank/DDBJ whole genome shotgun (WGS) entry which is preliminary data.</text>
</comment>
<proteinExistence type="inferred from homology"/>
<dbReference type="PANTHER" id="PTHR12215:SF10">
    <property type="entry name" value="L-AMINOADIPATE-SEMIALDEHYDE DEHYDROGENASE-PHOSPHOPANTETHEINYL TRANSFERASE"/>
    <property type="match status" value="1"/>
</dbReference>
<dbReference type="InterPro" id="IPR008278">
    <property type="entry name" value="4-PPantetheinyl_Trfase_dom"/>
</dbReference>
<dbReference type="SUPFAM" id="SSF56214">
    <property type="entry name" value="4'-phosphopantetheinyl transferase"/>
    <property type="match status" value="2"/>
</dbReference>
<dbReference type="Gene3D" id="3.90.470.20">
    <property type="entry name" value="4'-phosphopantetheinyl transferase domain"/>
    <property type="match status" value="2"/>
</dbReference>
<dbReference type="GO" id="GO:0016740">
    <property type="term" value="F:transferase activity"/>
    <property type="evidence" value="ECO:0007669"/>
    <property type="project" value="UniProtKB-KW"/>
</dbReference>
<accession>A0ABS7DF33</accession>
<keyword evidence="2 4" id="KW-0808">Transferase</keyword>
<evidence type="ECO:0000256" key="1">
    <source>
        <dbReference type="ARBA" id="ARBA00010990"/>
    </source>
</evidence>
<dbReference type="Pfam" id="PF01648">
    <property type="entry name" value="ACPS"/>
    <property type="match status" value="1"/>
</dbReference>
<dbReference type="InterPro" id="IPR050559">
    <property type="entry name" value="P-Pant_transferase_sf"/>
</dbReference>
<comment type="similarity">
    <text evidence="1">Belongs to the P-Pant transferase superfamily. Gsp/Sfp/HetI/AcpT family.</text>
</comment>
<protein>
    <submittedName>
        <fullName evidence="4">4'-phosphopantetheinyl transferase superfamily protein</fullName>
    </submittedName>
</protein>
<sequence length="242" mass="27913">MQLVISSTENSLKLESLLKNDYRSSLNYTNQRVLDEHVASRALLQKVLIEFYGINYLPEIITLQSGKPCFKEARYPFFNLSNSGKYLALAIGKSEIGIDIEFERKRHNLEGLIKRVCSKKEQVFLLSLDEITMLHEFTRLWTVKECLVKTTGKGLVDVDMLYIDPVENNCGYYNLPSSNQICSTSLNFPFTDKLAYLSFSCNKKTEDGYEFYCIDADGNLVKTEDIRVEKIYENFSLRDLIK</sequence>
<dbReference type="RefSeq" id="WP_219937083.1">
    <property type="nucleotide sequence ID" value="NZ_JAGFNY010000007.1"/>
</dbReference>
<dbReference type="Proteomes" id="UP000731465">
    <property type="component" value="Unassembled WGS sequence"/>
</dbReference>
<reference evidence="4 5" key="1">
    <citation type="submission" date="2021-03" db="EMBL/GenBank/DDBJ databases">
        <title>Succinivibrio sp. nov. isolated from feces of cow.</title>
        <authorList>
            <person name="Choi J.-Y."/>
        </authorList>
    </citation>
    <scope>NUCLEOTIDE SEQUENCE [LARGE SCALE GENOMIC DNA]</scope>
    <source>
        <strain evidence="4 5">AGMB01872</strain>
    </source>
</reference>
<organism evidence="4 5">
    <name type="scientific">Succinivibrio faecicola</name>
    <dbReference type="NCBI Taxonomy" id="2820300"/>
    <lineage>
        <taxon>Bacteria</taxon>
        <taxon>Pseudomonadati</taxon>
        <taxon>Pseudomonadota</taxon>
        <taxon>Gammaproteobacteria</taxon>
        <taxon>Aeromonadales</taxon>
        <taxon>Succinivibrionaceae</taxon>
        <taxon>Succinivibrio</taxon>
    </lineage>
</organism>
<evidence type="ECO:0000259" key="3">
    <source>
        <dbReference type="Pfam" id="PF01648"/>
    </source>
</evidence>